<feature type="domain" description="TonB-dependent receptor plug" evidence="20">
    <location>
        <begin position="63"/>
        <end position="175"/>
    </location>
</feature>
<dbReference type="SUPFAM" id="SSF56935">
    <property type="entry name" value="Porins"/>
    <property type="match status" value="1"/>
</dbReference>
<evidence type="ECO:0000256" key="1">
    <source>
        <dbReference type="ARBA" id="ARBA00004571"/>
    </source>
</evidence>
<dbReference type="AlphaFoldDB" id="A0A0K8P9H6"/>
<evidence type="ECO:0000256" key="8">
    <source>
        <dbReference type="ARBA" id="ARBA00023004"/>
    </source>
</evidence>
<reference evidence="21 22" key="2">
    <citation type="journal article" date="2016" name="Science">
        <title>A bacterium that degrades and assimilates poly(ethylene terephthalate).</title>
        <authorList>
            <person name="Yoshida S."/>
            <person name="Hiraga K."/>
            <person name="Takehana T."/>
            <person name="Taniguchi I."/>
            <person name="Yamaji H."/>
            <person name="Maeda Y."/>
            <person name="Toyohara K."/>
            <person name="Miyamoto K."/>
            <person name="Kimura Y."/>
            <person name="Oda K."/>
        </authorList>
    </citation>
    <scope>NUCLEOTIDE SEQUENCE [LARGE SCALE GENOMIC DNA]</scope>
    <source>
        <strain evidence="22">NBRC 110686 / TISTR 2288 / 201-F6</strain>
    </source>
</reference>
<keyword evidence="11 14" id="KW-0472">Membrane</keyword>
<dbReference type="GO" id="GO:0015344">
    <property type="term" value="F:siderophore uptake transmembrane transporter activity"/>
    <property type="evidence" value="ECO:0007669"/>
    <property type="project" value="TreeGrafter"/>
</dbReference>
<evidence type="ECO:0000256" key="17">
    <source>
        <dbReference type="RuleBase" id="RU003357"/>
    </source>
</evidence>
<dbReference type="InterPro" id="IPR000531">
    <property type="entry name" value="Beta-barrel_TonB"/>
</dbReference>
<dbReference type="EMBL" id="BBYR01000093">
    <property type="protein sequence ID" value="GAP38835.1"/>
    <property type="molecule type" value="Genomic_DNA"/>
</dbReference>
<evidence type="ECO:0000256" key="2">
    <source>
        <dbReference type="ARBA" id="ARBA00009810"/>
    </source>
</evidence>
<organism evidence="21 22">
    <name type="scientific">Piscinibacter sakaiensis</name>
    <name type="common">Ideonella sakaiensis</name>
    <dbReference type="NCBI Taxonomy" id="1547922"/>
    <lineage>
        <taxon>Bacteria</taxon>
        <taxon>Pseudomonadati</taxon>
        <taxon>Pseudomonadota</taxon>
        <taxon>Betaproteobacteria</taxon>
        <taxon>Burkholderiales</taxon>
        <taxon>Sphaerotilaceae</taxon>
        <taxon>Piscinibacter</taxon>
    </lineage>
</organism>
<evidence type="ECO:0000256" key="4">
    <source>
        <dbReference type="ARBA" id="ARBA00022452"/>
    </source>
</evidence>
<dbReference type="InterPro" id="IPR039426">
    <property type="entry name" value="TonB-dep_rcpt-like"/>
</dbReference>
<feature type="chain" id="PRO_5005513855" evidence="18">
    <location>
        <begin position="41"/>
        <end position="716"/>
    </location>
</feature>
<feature type="signal peptide" evidence="18">
    <location>
        <begin position="1"/>
        <end position="40"/>
    </location>
</feature>
<evidence type="ECO:0000256" key="10">
    <source>
        <dbReference type="ARBA" id="ARBA00023077"/>
    </source>
</evidence>
<evidence type="ECO:0000256" key="12">
    <source>
        <dbReference type="ARBA" id="ARBA00023170"/>
    </source>
</evidence>
<dbReference type="OrthoDB" id="99480at2"/>
<evidence type="ECO:0000259" key="19">
    <source>
        <dbReference type="Pfam" id="PF00593"/>
    </source>
</evidence>
<feature type="short sequence motif" description="TonB box" evidence="15">
    <location>
        <begin position="51"/>
        <end position="57"/>
    </location>
</feature>
<keyword evidence="7 18" id="KW-0732">Signal</keyword>
<dbReference type="PANTHER" id="PTHR32552">
    <property type="entry name" value="FERRICHROME IRON RECEPTOR-RELATED"/>
    <property type="match status" value="1"/>
</dbReference>
<evidence type="ECO:0000256" key="3">
    <source>
        <dbReference type="ARBA" id="ARBA00022448"/>
    </source>
</evidence>
<dbReference type="PROSITE" id="PS01156">
    <property type="entry name" value="TONB_DEPENDENT_REC_2"/>
    <property type="match status" value="1"/>
</dbReference>
<keyword evidence="8" id="KW-0408">Iron</keyword>
<keyword evidence="3 14" id="KW-0813">Transport</keyword>
<evidence type="ECO:0000313" key="22">
    <source>
        <dbReference type="Proteomes" id="UP000037660"/>
    </source>
</evidence>
<dbReference type="PANTHER" id="PTHR32552:SF68">
    <property type="entry name" value="FERRICHROME OUTER MEMBRANE TRANSPORTER_PHAGE RECEPTOR"/>
    <property type="match status" value="1"/>
</dbReference>
<evidence type="ECO:0000256" key="7">
    <source>
        <dbReference type="ARBA" id="ARBA00022729"/>
    </source>
</evidence>
<comment type="subcellular location">
    <subcellularLocation>
        <location evidence="1 14">Cell outer membrane</location>
        <topology evidence="1 14">Multi-pass membrane protein</topology>
    </subcellularLocation>
</comment>
<dbReference type="InterPro" id="IPR037066">
    <property type="entry name" value="Plug_dom_sf"/>
</dbReference>
<evidence type="ECO:0000256" key="14">
    <source>
        <dbReference type="PROSITE-ProRule" id="PRU01360"/>
    </source>
</evidence>
<keyword evidence="12 21" id="KW-0675">Receptor</keyword>
<dbReference type="Pfam" id="PF00593">
    <property type="entry name" value="TonB_dep_Rec_b-barrel"/>
    <property type="match status" value="1"/>
</dbReference>
<dbReference type="GO" id="GO:0009279">
    <property type="term" value="C:cell outer membrane"/>
    <property type="evidence" value="ECO:0007669"/>
    <property type="project" value="UniProtKB-SubCell"/>
</dbReference>
<proteinExistence type="inferred from homology"/>
<evidence type="ECO:0000256" key="6">
    <source>
        <dbReference type="ARBA" id="ARBA00022692"/>
    </source>
</evidence>
<keyword evidence="5" id="KW-0410">Iron transport</keyword>
<dbReference type="Proteomes" id="UP000037660">
    <property type="component" value="Unassembled WGS sequence"/>
</dbReference>
<dbReference type="Pfam" id="PF07715">
    <property type="entry name" value="Plug"/>
    <property type="match status" value="1"/>
</dbReference>
<evidence type="ECO:0000256" key="16">
    <source>
        <dbReference type="PROSITE-ProRule" id="PRU10144"/>
    </source>
</evidence>
<name>A0A0K8P9H6_PISS1</name>
<feature type="domain" description="TonB-dependent receptor-like beta-barrel" evidence="19">
    <location>
        <begin position="266"/>
        <end position="682"/>
    </location>
</feature>
<keyword evidence="4 14" id="KW-1134">Transmembrane beta strand</keyword>
<dbReference type="Gene3D" id="2.170.130.10">
    <property type="entry name" value="TonB-dependent receptor, plug domain"/>
    <property type="match status" value="1"/>
</dbReference>
<evidence type="ECO:0000256" key="15">
    <source>
        <dbReference type="PROSITE-ProRule" id="PRU10143"/>
    </source>
</evidence>
<evidence type="ECO:0000313" key="21">
    <source>
        <dbReference type="EMBL" id="GAP38835.1"/>
    </source>
</evidence>
<evidence type="ECO:0000256" key="5">
    <source>
        <dbReference type="ARBA" id="ARBA00022496"/>
    </source>
</evidence>
<keyword evidence="9" id="KW-0406">Ion transport</keyword>
<keyword evidence="13 14" id="KW-0998">Cell outer membrane</keyword>
<dbReference type="InterPro" id="IPR010917">
    <property type="entry name" value="TonB_rcpt_CS"/>
</dbReference>
<reference evidence="22" key="1">
    <citation type="submission" date="2015-07" db="EMBL/GenBank/DDBJ databases">
        <title>Discovery of a poly(ethylene terephthalate assimilation.</title>
        <authorList>
            <person name="Yoshida S."/>
            <person name="Hiraga K."/>
            <person name="Takehana T."/>
            <person name="Taniguchi I."/>
            <person name="Yamaji H."/>
            <person name="Maeda Y."/>
            <person name="Toyohara K."/>
            <person name="Miyamoto K."/>
            <person name="Kimura Y."/>
            <person name="Oda K."/>
        </authorList>
    </citation>
    <scope>NUCLEOTIDE SEQUENCE [LARGE SCALE GENOMIC DNA]</scope>
    <source>
        <strain evidence="22">NBRC 110686 / TISTR 2288 / 201-F6</strain>
    </source>
</reference>
<evidence type="ECO:0000256" key="13">
    <source>
        <dbReference type="ARBA" id="ARBA00023237"/>
    </source>
</evidence>
<keyword evidence="22" id="KW-1185">Reference proteome</keyword>
<keyword evidence="6 14" id="KW-0812">Transmembrane</keyword>
<dbReference type="PROSITE" id="PS52016">
    <property type="entry name" value="TONB_DEPENDENT_REC_3"/>
    <property type="match status" value="1"/>
</dbReference>
<evidence type="ECO:0000256" key="9">
    <source>
        <dbReference type="ARBA" id="ARBA00023065"/>
    </source>
</evidence>
<accession>A0A0K8P9H6</accession>
<keyword evidence="10 15" id="KW-0798">TonB box</keyword>
<evidence type="ECO:0000256" key="18">
    <source>
        <dbReference type="SAM" id="SignalP"/>
    </source>
</evidence>
<comment type="caution">
    <text evidence="21">The sequence shown here is derived from an EMBL/GenBank/DDBJ whole genome shotgun (WGS) entry which is preliminary data.</text>
</comment>
<dbReference type="PROSITE" id="PS00430">
    <property type="entry name" value="TONB_DEPENDENT_REC_1"/>
    <property type="match status" value="1"/>
</dbReference>
<dbReference type="InterPro" id="IPR010916">
    <property type="entry name" value="TonB_box_CS"/>
</dbReference>
<sequence>MPPFLPVPRSALPPLAWRGRLRRPTGLAAAALGLCAAAMAEDGTTTTTLDTVVVKGQGLSEGRHQPFSVTRFDAALLRERQVSQAQQLFREVPGMTVRGLGYDGVADSMTLRGFSGGGHGGDIGFVIDGIPLNEASSHADGYADLNVIVPLELAGMDVFKGPVSALYGNFNRAGVVALRSRQGGDYRELDARVGSYGVVDVQGAYGGRAGGLTLNGAAQAYRSGGYRPDTGSERATLSGRAALDLGPDTRLAVAARAHRAESTTASVVTQAQFDRRDGFFDKDPRVQNDGADKDFATLRTDLAHQLAPGLRLLAFAYGTDQNFTRYFTRPTNASTWQQRAEDYRRRVRGFGLNLNGEQAVGGRRLRWVAGAESYEERTRFRYADGLIGRAVGPNTLTAGVAGGTGTLDRLLRTDTDALFGQAEWALAETFRPTLALRHDRIAGGCERLGPETRTGASAQCAAMQAFAVTTPKLGLRSTWVPGVLEARGSVAEGFALPGDAAKFTAGLAVEPTVFRQHEIGLRLTPAPGLLADVAVFRIDSRDEVALTDAATLTYANVGRTRREGVEAELRWSPADAFELRAVLAHNRSKVIESLATTPWLVGSELTGVARRMATLTATVRPAEAWSLSATARSVGRMAITQPSATAAPVYDGGYDTVDLMLAWEPAAAGGRRLRGTLQVANLTDRRYATSSGVTAGLRTYNPAPPRTVMVGASLDF</sequence>
<comment type="similarity">
    <text evidence="2 14 17">Belongs to the TonB-dependent receptor family.</text>
</comment>
<feature type="short sequence motif" description="TonB C-terminal box" evidence="16">
    <location>
        <begin position="699"/>
        <end position="716"/>
    </location>
</feature>
<gene>
    <name evidence="21" type="ORF">ISF6_5494</name>
</gene>
<evidence type="ECO:0000256" key="11">
    <source>
        <dbReference type="ARBA" id="ARBA00023136"/>
    </source>
</evidence>
<evidence type="ECO:0000259" key="20">
    <source>
        <dbReference type="Pfam" id="PF07715"/>
    </source>
</evidence>
<dbReference type="Gene3D" id="2.40.170.20">
    <property type="entry name" value="TonB-dependent receptor, beta-barrel domain"/>
    <property type="match status" value="1"/>
</dbReference>
<dbReference type="STRING" id="1547922.ISF6_5494"/>
<dbReference type="InterPro" id="IPR012910">
    <property type="entry name" value="Plug_dom"/>
</dbReference>
<protein>
    <submittedName>
        <fullName evidence="21">TonB-dependent receptor</fullName>
    </submittedName>
</protein>
<dbReference type="InterPro" id="IPR036942">
    <property type="entry name" value="Beta-barrel_TonB_sf"/>
</dbReference>